<dbReference type="InterPro" id="IPR041078">
    <property type="entry name" value="Plavaka"/>
</dbReference>
<dbReference type="OrthoDB" id="56982at2759"/>
<feature type="non-terminal residue" evidence="2">
    <location>
        <position position="1"/>
    </location>
</feature>
<evidence type="ECO:0000313" key="2">
    <source>
        <dbReference type="EMBL" id="EJK43983.1"/>
    </source>
</evidence>
<feature type="region of interest" description="Disordered" evidence="1">
    <location>
        <begin position="1"/>
        <end position="20"/>
    </location>
</feature>
<feature type="region of interest" description="Disordered" evidence="1">
    <location>
        <begin position="518"/>
        <end position="542"/>
    </location>
</feature>
<feature type="compositionally biased region" description="Basic and acidic residues" evidence="1">
    <location>
        <begin position="54"/>
        <end position="68"/>
    </location>
</feature>
<evidence type="ECO:0000313" key="3">
    <source>
        <dbReference type="Proteomes" id="UP000266841"/>
    </source>
</evidence>
<feature type="region of interest" description="Disordered" evidence="1">
    <location>
        <begin position="33"/>
        <end position="95"/>
    </location>
</feature>
<feature type="compositionally biased region" description="Polar residues" evidence="1">
    <location>
        <begin position="526"/>
        <end position="540"/>
    </location>
</feature>
<dbReference type="Proteomes" id="UP000266841">
    <property type="component" value="Unassembled WGS sequence"/>
</dbReference>
<dbReference type="eggNOG" id="ENOG502SZY1">
    <property type="taxonomic scope" value="Eukaryota"/>
</dbReference>
<name>K0QYB3_THAOC</name>
<proteinExistence type="predicted"/>
<protein>
    <submittedName>
        <fullName evidence="2">Uncharacterized protein</fullName>
    </submittedName>
</protein>
<sequence length="946" mass="106258">STQREGAVEQLRFSSTRGEERVANDDISFLCDDMDHFNPEPRAASSVTQARAGMSDEPRAPADSHDDIDWGDQGGTMDADPEEEGAGQEQQQVQAPPIGEFLTTNRSPNFARSDRFLIDFHDICQKDSGMSLSTRDKIVKLVGEAVSSGKLTRSTNLPTRNAFINSLETKLGTGDMKPGLVDVDLSDNSKHTLAVFPLVASIQSLLQDKSLMDDDNLAAGLDIFTGHAEESDVLGEVHTGTAWPAAVEKFCDSDLDMPVGLIIFIDKTHTDLHGSLSTTPVLFTLTLFGQKARPLPHFWRVLGFMPNLSHGKGSSDQREAYMKCQDEHVCLAKIFEELIQLNKDGGVWMEVKGRVVRCKVFVHFFVGDMEGNRALVGHYKNSTTSNRPHYDCNCPPGDGMSNTNPTCTYTTLDDKRRVKRMKLDNSGSYSPADIAREFKDLSRYDIDTIFEHPYFPLSDSVYGANRMMPIEMLHGSWSGTMVYMLNTLGSMFGTSSQAKKDLNQLDKTRLELSRDLTRSCERGNPRGSSRNGITDSTKTQASERRGDMYQLLLLSFTSTGKRLLMTAFSKYAITIKRFQDFLKSYLAMEAWFHSNNPKTEVDGSRRHIAKVLKEMQAVFPRTNNKKKDEANPRVIYDGVGWEFPKMHGMTKFQTYIKLFGSAINFYGGHGESHHKYFVKAPGENTQRIVSEFVAQLSQRVYECLVLEIAKSECDKQDDDRFIYTGDIGSGGDEQSEVTFSGQFELTIKEIPSPFEYESVTQLCEDLYKALFKLCRDKNMLSDVKIIGYTEMKRPGKYFETTEDGDDVIVRASPWYGDRSWYDFALVRYLVGNDEEDESSWAYYPAKIIGFVDLSEGDVPAIVDGESYYAIVRAATRPLPWSTVTKEFVSDFNLSTNDATSLNIVPVGSIVRTLLVFGDHGGDPNKHFVSLPKQQWAKYFSNKINNR</sequence>
<comment type="caution">
    <text evidence="2">The sequence shown here is derived from an EMBL/GenBank/DDBJ whole genome shotgun (WGS) entry which is preliminary data.</text>
</comment>
<dbReference type="EMBL" id="AGNL01050347">
    <property type="protein sequence ID" value="EJK43983.1"/>
    <property type="molecule type" value="Genomic_DNA"/>
</dbReference>
<evidence type="ECO:0000256" key="1">
    <source>
        <dbReference type="SAM" id="MobiDB-lite"/>
    </source>
</evidence>
<dbReference type="Pfam" id="PF18759">
    <property type="entry name" value="Plavaka"/>
    <property type="match status" value="1"/>
</dbReference>
<keyword evidence="3" id="KW-1185">Reference proteome</keyword>
<organism evidence="2 3">
    <name type="scientific">Thalassiosira oceanica</name>
    <name type="common">Marine diatom</name>
    <dbReference type="NCBI Taxonomy" id="159749"/>
    <lineage>
        <taxon>Eukaryota</taxon>
        <taxon>Sar</taxon>
        <taxon>Stramenopiles</taxon>
        <taxon>Ochrophyta</taxon>
        <taxon>Bacillariophyta</taxon>
        <taxon>Coscinodiscophyceae</taxon>
        <taxon>Thalassiosirophycidae</taxon>
        <taxon>Thalassiosirales</taxon>
        <taxon>Thalassiosiraceae</taxon>
        <taxon>Thalassiosira</taxon>
    </lineage>
</organism>
<accession>K0QYB3</accession>
<gene>
    <name evidence="2" type="ORF">THAOC_37520</name>
</gene>
<reference evidence="2 3" key="1">
    <citation type="journal article" date="2012" name="Genome Biol.">
        <title>Genome and low-iron response of an oceanic diatom adapted to chronic iron limitation.</title>
        <authorList>
            <person name="Lommer M."/>
            <person name="Specht M."/>
            <person name="Roy A.S."/>
            <person name="Kraemer L."/>
            <person name="Andreson R."/>
            <person name="Gutowska M.A."/>
            <person name="Wolf J."/>
            <person name="Bergner S.V."/>
            <person name="Schilhabel M.B."/>
            <person name="Klostermeier U.C."/>
            <person name="Beiko R.G."/>
            <person name="Rosenstiel P."/>
            <person name="Hippler M."/>
            <person name="Laroche J."/>
        </authorList>
    </citation>
    <scope>NUCLEOTIDE SEQUENCE [LARGE SCALE GENOMIC DNA]</scope>
    <source>
        <strain evidence="2 3">CCMP1005</strain>
    </source>
</reference>
<dbReference type="AlphaFoldDB" id="K0QYB3"/>